<dbReference type="KEGG" id="bvq:FHE72_16770"/>
<dbReference type="EMBL" id="CP047394">
    <property type="protein sequence ID" value="QHE62486.1"/>
    <property type="molecule type" value="Genomic_DNA"/>
</dbReference>
<dbReference type="InterPro" id="IPR000073">
    <property type="entry name" value="AB_hydrolase_1"/>
</dbReference>
<evidence type="ECO:0000313" key="3">
    <source>
        <dbReference type="Proteomes" id="UP000465062"/>
    </source>
</evidence>
<feature type="domain" description="AB hydrolase-1" evidence="1">
    <location>
        <begin position="13"/>
        <end position="243"/>
    </location>
</feature>
<proteinExistence type="predicted"/>
<reference evidence="2 3" key="1">
    <citation type="submission" date="2019-06" db="EMBL/GenBank/DDBJ databases">
        <title>An operon consisting of a P-type ATPase gene and a transcriptional regular gene given the different cadmium resistance in Bacillus vietamensis 151-6 and Bacillus marisflavi 151-25.</title>
        <authorList>
            <person name="Yu X."/>
        </authorList>
    </citation>
    <scope>NUCLEOTIDE SEQUENCE [LARGE SCALE GENOMIC DNA]</scope>
    <source>
        <strain evidence="2 3">151-6</strain>
    </source>
</reference>
<dbReference type="SUPFAM" id="SSF53474">
    <property type="entry name" value="alpha/beta-Hydrolases"/>
    <property type="match status" value="1"/>
</dbReference>
<dbReference type="RefSeq" id="WP_159362395.1">
    <property type="nucleotide sequence ID" value="NZ_CP047394.1"/>
</dbReference>
<sequence>MAIYHKIIGDGFPIVMVHGWTLDHQAMMHAMEPNFENRTGWKRIYIDLPGMGKSEAQHSIKNSDDMLKAVLALVDELIPDQPFIVCGYSYGGYMARGIVEARQDRVRGLMLLAPMVIPDTDKRELPKQIVLKKDPDLLSNLSSLEAEAFSAMGVVQGQREWERFRDDILLPSTQTNEEFVNRIREDGYGFSFELTHTLDRPTLIVTGRQDHVVGYQDAWRLIENYPRATFAVLDMGGHNLQIEQEDVFNSLVHNWLDKLEINI</sequence>
<dbReference type="Gene3D" id="3.40.50.1820">
    <property type="entry name" value="alpha/beta hydrolase"/>
    <property type="match status" value="1"/>
</dbReference>
<evidence type="ECO:0000259" key="1">
    <source>
        <dbReference type="Pfam" id="PF00561"/>
    </source>
</evidence>
<protein>
    <submittedName>
        <fullName evidence="2">Alpha/beta fold hydrolase</fullName>
    </submittedName>
</protein>
<evidence type="ECO:0000313" key="2">
    <source>
        <dbReference type="EMBL" id="QHE62486.1"/>
    </source>
</evidence>
<dbReference type="InterPro" id="IPR029058">
    <property type="entry name" value="AB_hydrolase_fold"/>
</dbReference>
<gene>
    <name evidence="2" type="ORF">FHE72_16770</name>
</gene>
<dbReference type="Proteomes" id="UP000465062">
    <property type="component" value="Chromosome"/>
</dbReference>
<dbReference type="GO" id="GO:0016787">
    <property type="term" value="F:hydrolase activity"/>
    <property type="evidence" value="ECO:0007669"/>
    <property type="project" value="UniProtKB-KW"/>
</dbReference>
<dbReference type="PANTHER" id="PTHR43798:SF6">
    <property type="entry name" value="HYDROLASE, PUTATIVE (AFU_ORTHOLOGUE AFUA_4G13070)-RELATED"/>
    <property type="match status" value="1"/>
</dbReference>
<name>A0A6I6UUM1_9BACI</name>
<dbReference type="PRINTS" id="PR00111">
    <property type="entry name" value="ABHYDROLASE"/>
</dbReference>
<keyword evidence="2" id="KW-0378">Hydrolase</keyword>
<accession>A0A6I6UUM1</accession>
<dbReference type="PANTHER" id="PTHR43798">
    <property type="entry name" value="MONOACYLGLYCEROL LIPASE"/>
    <property type="match status" value="1"/>
</dbReference>
<dbReference type="InterPro" id="IPR050266">
    <property type="entry name" value="AB_hydrolase_sf"/>
</dbReference>
<organism evidence="2 3">
    <name type="scientific">Rossellomorea vietnamensis</name>
    <dbReference type="NCBI Taxonomy" id="218284"/>
    <lineage>
        <taxon>Bacteria</taxon>
        <taxon>Bacillati</taxon>
        <taxon>Bacillota</taxon>
        <taxon>Bacilli</taxon>
        <taxon>Bacillales</taxon>
        <taxon>Bacillaceae</taxon>
        <taxon>Rossellomorea</taxon>
    </lineage>
</organism>
<dbReference type="AlphaFoldDB" id="A0A6I6UUM1"/>
<dbReference type="Pfam" id="PF00561">
    <property type="entry name" value="Abhydrolase_1"/>
    <property type="match status" value="1"/>
</dbReference>